<protein>
    <submittedName>
        <fullName evidence="3">Uncharacterized protein</fullName>
    </submittedName>
</protein>
<evidence type="ECO:0000313" key="3">
    <source>
        <dbReference type="EMBL" id="EDV22172.1"/>
    </source>
</evidence>
<dbReference type="CTD" id="6756663"/>
<organism evidence="3 4">
    <name type="scientific">Trichoplax adhaerens</name>
    <name type="common">Trichoplax reptans</name>
    <dbReference type="NCBI Taxonomy" id="10228"/>
    <lineage>
        <taxon>Eukaryota</taxon>
        <taxon>Metazoa</taxon>
        <taxon>Placozoa</taxon>
        <taxon>Uniplacotomia</taxon>
        <taxon>Trichoplacea</taxon>
        <taxon>Trichoplacidae</taxon>
        <taxon>Trichoplax</taxon>
    </lineage>
</organism>
<reference evidence="3 4" key="1">
    <citation type="journal article" date="2008" name="Nature">
        <title>The Trichoplax genome and the nature of placozoans.</title>
        <authorList>
            <person name="Srivastava M."/>
            <person name="Begovic E."/>
            <person name="Chapman J."/>
            <person name="Putnam N.H."/>
            <person name="Hellsten U."/>
            <person name="Kawashima T."/>
            <person name="Kuo A."/>
            <person name="Mitros T."/>
            <person name="Salamov A."/>
            <person name="Carpenter M.L."/>
            <person name="Signorovitch A.Y."/>
            <person name="Moreno M.A."/>
            <person name="Kamm K."/>
            <person name="Grimwood J."/>
            <person name="Schmutz J."/>
            <person name="Shapiro H."/>
            <person name="Grigoriev I.V."/>
            <person name="Buss L.W."/>
            <person name="Schierwater B."/>
            <person name="Dellaporta S.L."/>
            <person name="Rokhsar D.S."/>
        </authorList>
    </citation>
    <scope>NUCLEOTIDE SEQUENCE [LARGE SCALE GENOMIC DNA]</scope>
    <source>
        <strain evidence="3 4">Grell-BS-1999</strain>
    </source>
</reference>
<comment type="similarity">
    <text evidence="1">Belongs to the SOSS-C family.</text>
</comment>
<dbReference type="GO" id="GO:0070876">
    <property type="term" value="C:SOSS complex"/>
    <property type="evidence" value="ECO:0000318"/>
    <property type="project" value="GO_Central"/>
</dbReference>
<dbReference type="PANTHER" id="PTHR31526">
    <property type="entry name" value="SOSS COMPLEX SUBUNIT C"/>
    <property type="match status" value="1"/>
</dbReference>
<dbReference type="Pfam" id="PF15925">
    <property type="entry name" value="SOSSC"/>
    <property type="match status" value="1"/>
</dbReference>
<dbReference type="InParanoid" id="B3S4Z0"/>
<keyword evidence="4" id="KW-1185">Reference proteome</keyword>
<dbReference type="EMBL" id="DS985250">
    <property type="protein sequence ID" value="EDV22172.1"/>
    <property type="molecule type" value="Genomic_DNA"/>
</dbReference>
<dbReference type="InterPro" id="IPR031821">
    <property type="entry name" value="SOSSC"/>
</dbReference>
<evidence type="ECO:0000256" key="2">
    <source>
        <dbReference type="SAM" id="MobiDB-lite"/>
    </source>
</evidence>
<feature type="region of interest" description="Disordered" evidence="2">
    <location>
        <begin position="27"/>
        <end position="104"/>
    </location>
</feature>
<dbReference type="GO" id="GO:0006281">
    <property type="term" value="P:DNA repair"/>
    <property type="evidence" value="ECO:0000318"/>
    <property type="project" value="GO_Central"/>
</dbReference>
<dbReference type="Proteomes" id="UP000009022">
    <property type="component" value="Unassembled WGS sequence"/>
</dbReference>
<dbReference type="AlphaFoldDB" id="B3S4Z0"/>
<dbReference type="HOGENOM" id="CLU_1919736_0_0_1"/>
<name>B3S4Z0_TRIAD</name>
<proteinExistence type="inferred from homology"/>
<sequence length="132" mass="14400">MDHPVQICIKHKVDTCILDQINNRRAFQKDGAAKRPNVRSQGPASATAHRVPQQQRSLRNPPNAGPPPLIPGNQVESSIRKDANTSHNPPAPASSNDQISLALQHARTTTPGYYIGQDSKFGNLILPVLPEF</sequence>
<dbReference type="GO" id="GO:0005654">
    <property type="term" value="C:nucleoplasm"/>
    <property type="evidence" value="ECO:0000318"/>
    <property type="project" value="GO_Central"/>
</dbReference>
<evidence type="ECO:0000313" key="4">
    <source>
        <dbReference type="Proteomes" id="UP000009022"/>
    </source>
</evidence>
<dbReference type="RefSeq" id="XP_002115327.1">
    <property type="nucleotide sequence ID" value="XM_002115291.1"/>
</dbReference>
<feature type="compositionally biased region" description="Polar residues" evidence="2">
    <location>
        <begin position="85"/>
        <end position="104"/>
    </location>
</feature>
<accession>B3S4Z0</accession>
<dbReference type="OrthoDB" id="419617at2759"/>
<dbReference type="PANTHER" id="PTHR31526:SF2">
    <property type="entry name" value="SOSS COMPLEX SUBUNIT C"/>
    <property type="match status" value="1"/>
</dbReference>
<dbReference type="GeneID" id="6756663"/>
<gene>
    <name evidence="3" type="ORF">TRIADDRAFT_59399</name>
</gene>
<evidence type="ECO:0000256" key="1">
    <source>
        <dbReference type="ARBA" id="ARBA00007829"/>
    </source>
</evidence>
<dbReference type="KEGG" id="tad:TRIADDRAFT_59399"/>